<evidence type="ECO:0000259" key="3">
    <source>
        <dbReference type="PROSITE" id="PS50157"/>
    </source>
</evidence>
<keyword evidence="1" id="KW-0863">Zinc-finger</keyword>
<feature type="domain" description="C2H2-type" evidence="3">
    <location>
        <begin position="112"/>
        <end position="140"/>
    </location>
</feature>
<dbReference type="PANTHER" id="PTHR31511">
    <property type="entry name" value="PROTEIN CBG23764"/>
    <property type="match status" value="1"/>
</dbReference>
<keyword evidence="1" id="KW-0862">Zinc</keyword>
<evidence type="ECO:0000256" key="1">
    <source>
        <dbReference type="PROSITE-ProRule" id="PRU00042"/>
    </source>
</evidence>
<evidence type="ECO:0000256" key="2">
    <source>
        <dbReference type="SAM" id="MobiDB-lite"/>
    </source>
</evidence>
<dbReference type="AlphaFoldDB" id="A0A226DNT3"/>
<proteinExistence type="predicted"/>
<dbReference type="PANTHER" id="PTHR31511:SF12">
    <property type="entry name" value="RHO TERMINATION FACTOR N-TERMINAL DOMAIN-CONTAINING PROTEIN"/>
    <property type="match status" value="1"/>
</dbReference>
<comment type="caution">
    <text evidence="4">The sequence shown here is derived from an EMBL/GenBank/DDBJ whole genome shotgun (WGS) entry which is preliminary data.</text>
</comment>
<dbReference type="OrthoDB" id="414982at2759"/>
<feature type="compositionally biased region" description="Pro residues" evidence="2">
    <location>
        <begin position="88"/>
        <end position="98"/>
    </location>
</feature>
<dbReference type="GO" id="GO:0008270">
    <property type="term" value="F:zinc ion binding"/>
    <property type="evidence" value="ECO:0007669"/>
    <property type="project" value="UniProtKB-KW"/>
</dbReference>
<reference evidence="4 5" key="1">
    <citation type="submission" date="2015-12" db="EMBL/GenBank/DDBJ databases">
        <title>The genome of Folsomia candida.</title>
        <authorList>
            <person name="Faddeeva A."/>
            <person name="Derks M.F."/>
            <person name="Anvar Y."/>
            <person name="Smit S."/>
            <person name="Van Straalen N."/>
            <person name="Roelofs D."/>
        </authorList>
    </citation>
    <scope>NUCLEOTIDE SEQUENCE [LARGE SCALE GENOMIC DNA]</scope>
    <source>
        <strain evidence="4 5">VU population</strain>
        <tissue evidence="4">Whole body</tissue>
    </source>
</reference>
<organism evidence="4 5">
    <name type="scientific">Folsomia candida</name>
    <name type="common">Springtail</name>
    <dbReference type="NCBI Taxonomy" id="158441"/>
    <lineage>
        <taxon>Eukaryota</taxon>
        <taxon>Metazoa</taxon>
        <taxon>Ecdysozoa</taxon>
        <taxon>Arthropoda</taxon>
        <taxon>Hexapoda</taxon>
        <taxon>Collembola</taxon>
        <taxon>Entomobryomorpha</taxon>
        <taxon>Isotomoidea</taxon>
        <taxon>Isotomidae</taxon>
        <taxon>Proisotominae</taxon>
        <taxon>Folsomia</taxon>
    </lineage>
</organism>
<dbReference type="InterPro" id="IPR013087">
    <property type="entry name" value="Znf_C2H2_type"/>
</dbReference>
<dbReference type="Proteomes" id="UP000198287">
    <property type="component" value="Unassembled WGS sequence"/>
</dbReference>
<keyword evidence="1" id="KW-0479">Metal-binding</keyword>
<accession>A0A226DNT3</accession>
<evidence type="ECO:0000313" key="4">
    <source>
        <dbReference type="EMBL" id="OXA46893.1"/>
    </source>
</evidence>
<dbReference type="PROSITE" id="PS50157">
    <property type="entry name" value="ZINC_FINGER_C2H2_2"/>
    <property type="match status" value="1"/>
</dbReference>
<dbReference type="PROSITE" id="PS00028">
    <property type="entry name" value="ZINC_FINGER_C2H2_1"/>
    <property type="match status" value="1"/>
</dbReference>
<sequence length="709" mass="82364">MDTTPWENFCDSCGQFHIVHCESCAEIHCANVCTNTAVNSTPFSQPDIVKLCNICKNHHSVKCTFCTGRHCPSHCSAILNDFQDVPSPSLPTIPTPKPEPPRKQSKLDYKTGKCTICGQVFSYKGSLDMHYQQNHGATAAEPLFFTQQGEGLDNRLRHSHTVLNTVRVYKLDTNNYTYTDVANVFKLIVSELVAIVQTELDEHRCIKIATEMEAHFVRPYLATDVINFEEIEQDDNDLMKHTNPDPVFKAYPHTIRQSHFIPEIINSIAFKLIESVNDFTNKGSEKSVLLNIDNRVNDVDDFKCFMYSCLAHEDVCGFKKRWGKNSYRYDENIKEYQKVLKQKKLNFDGLVFPMTLGQLPKFEKQNPSFAISVLGYEEEDAAKAEYRKYRDEPFAALNSLQKKSVHRAIRNSIFPLYMSQRIAEFKLKDRINKRSEPVRKSNLIEVDLLLVIEETEDGNNSHFNLIRDLSSLLRTGAHYQHPCRNCLNTFTTLESAMDHREFCYQMKLQKTDVPEEPYYFFNQYHRMVRSPFRYYADFEAFVRKEKTCRKRIASGLEVEEGDSDHIPSGYAWVCVDWEGKAVNWSVYRTDDEEKNVAKLFFDDILEDQKFRKEIIQELQRESSKSMIISPQLKARLKKQIREDPTQLDPCYFCGEKFKTLSLEEMSWDFKDRPNMAVFHHDHCTGKFLGLAHNSCVRRDDGRDNNTVLF</sequence>
<gene>
    <name evidence="4" type="ORF">Fcan01_18446</name>
</gene>
<name>A0A226DNT3_FOLCA</name>
<keyword evidence="5" id="KW-1185">Reference proteome</keyword>
<evidence type="ECO:0000313" key="5">
    <source>
        <dbReference type="Proteomes" id="UP000198287"/>
    </source>
</evidence>
<protein>
    <recommendedName>
        <fullName evidence="3">C2H2-type domain-containing protein</fullName>
    </recommendedName>
</protein>
<dbReference type="EMBL" id="LNIX01000014">
    <property type="protein sequence ID" value="OXA46893.1"/>
    <property type="molecule type" value="Genomic_DNA"/>
</dbReference>
<feature type="region of interest" description="Disordered" evidence="2">
    <location>
        <begin position="88"/>
        <end position="107"/>
    </location>
</feature>